<evidence type="ECO:0000313" key="1">
    <source>
        <dbReference type="EMBL" id="QQP40035.1"/>
    </source>
</evidence>
<keyword evidence="2" id="KW-1185">Reference proteome</keyword>
<organism evidence="1 2">
    <name type="scientific">Caligus rogercresseyi</name>
    <name type="common">Sea louse</name>
    <dbReference type="NCBI Taxonomy" id="217165"/>
    <lineage>
        <taxon>Eukaryota</taxon>
        <taxon>Metazoa</taxon>
        <taxon>Ecdysozoa</taxon>
        <taxon>Arthropoda</taxon>
        <taxon>Crustacea</taxon>
        <taxon>Multicrustacea</taxon>
        <taxon>Hexanauplia</taxon>
        <taxon>Copepoda</taxon>
        <taxon>Siphonostomatoida</taxon>
        <taxon>Caligidae</taxon>
        <taxon>Caligus</taxon>
    </lineage>
</organism>
<evidence type="ECO:0000313" key="2">
    <source>
        <dbReference type="Proteomes" id="UP000595437"/>
    </source>
</evidence>
<proteinExistence type="predicted"/>
<name>A0A7T8GZ32_CALRO</name>
<accession>A0A7T8GZ32</accession>
<dbReference type="EMBL" id="CP045898">
    <property type="protein sequence ID" value="QQP40035.1"/>
    <property type="molecule type" value="Genomic_DNA"/>
</dbReference>
<dbReference type="AlphaFoldDB" id="A0A7T8GZ32"/>
<protein>
    <submittedName>
        <fullName evidence="1">Uncharacterized protein</fullName>
    </submittedName>
</protein>
<dbReference type="Proteomes" id="UP000595437">
    <property type="component" value="Chromosome 9"/>
</dbReference>
<reference evidence="2" key="1">
    <citation type="submission" date="2021-01" db="EMBL/GenBank/DDBJ databases">
        <title>Caligus Genome Assembly.</title>
        <authorList>
            <person name="Gallardo-Escarate C."/>
        </authorList>
    </citation>
    <scope>NUCLEOTIDE SEQUENCE [LARGE SCALE GENOMIC DNA]</scope>
</reference>
<gene>
    <name evidence="1" type="ORF">FKW44_013941</name>
</gene>
<sequence length="76" mass="8694">MTKTGKVLHLSVDTTALKDMQLVDCTLRIASAGKYDSKTLGRRQLNNLSKKQKMRTKRSFRVRTRVEYVIIPLATI</sequence>